<name>G0A5A9_METMM</name>
<gene>
    <name evidence="1" type="ordered locus">Metme_2030</name>
</gene>
<reference evidence="2" key="3">
    <citation type="submission" date="2011-05" db="EMBL/GenBank/DDBJ databases">
        <title>Complete sequence of Methylomonas methanica MC09.</title>
        <authorList>
            <consortium name="US DOE Joint Genome Institute"/>
            <person name="Lucas S."/>
            <person name="Han J."/>
            <person name="Lapidus A."/>
            <person name="Cheng J.-F."/>
            <person name="Goodwin L."/>
            <person name="Pitluck S."/>
            <person name="Peters L."/>
            <person name="Mikhailova N."/>
            <person name="Teshima H."/>
            <person name="Han C."/>
            <person name="Tapia R."/>
            <person name="Land M."/>
            <person name="Hauser L."/>
            <person name="Kyrpides N."/>
            <person name="Ivanova N."/>
            <person name="Pagani I."/>
            <person name="Stein L."/>
            <person name="Woyke T."/>
        </authorList>
    </citation>
    <scope>NUCLEOTIDE SEQUENCE [LARGE SCALE GENOMIC DNA]</scope>
    <source>
        <strain evidence="2">MC09</strain>
    </source>
</reference>
<evidence type="ECO:0000313" key="1">
    <source>
        <dbReference type="EMBL" id="AEG00439.1"/>
    </source>
</evidence>
<dbReference type="Pfam" id="PF07511">
    <property type="entry name" value="DUF1525"/>
    <property type="match status" value="1"/>
</dbReference>
<dbReference type="KEGG" id="mmt:Metme_2030"/>
<reference evidence="1 2" key="1">
    <citation type="journal article" date="2011" name="J. Bacteriol.">
        <title>Complete Genome Sequence of the Aerobic Marine Methanotroph Methylomonas methanica MC09.</title>
        <authorList>
            <person name="Boden R."/>
            <person name="Cunliffe M."/>
            <person name="Scanlan J."/>
            <person name="Moussard H."/>
            <person name="Kits K.D."/>
            <person name="Klotz M.G."/>
            <person name="Jetten M.S."/>
            <person name="Vuilleumier S."/>
            <person name="Han J."/>
            <person name="Peters L."/>
            <person name="Mikhailova N."/>
            <person name="Teshima H."/>
            <person name="Tapia R."/>
            <person name="Kyrpides N."/>
            <person name="Ivanova N."/>
            <person name="Pagani I."/>
            <person name="Cheng J.F."/>
            <person name="Goodwin L."/>
            <person name="Han C."/>
            <person name="Hauser L."/>
            <person name="Land M.L."/>
            <person name="Lapidus A."/>
            <person name="Lucas S."/>
            <person name="Pitluck S."/>
            <person name="Woyke T."/>
            <person name="Stein L."/>
            <person name="Murrell J.C."/>
        </authorList>
    </citation>
    <scope>NUCLEOTIDE SEQUENCE [LARGE SCALE GENOMIC DNA]</scope>
    <source>
        <strain evidence="1 2">MC09</strain>
    </source>
</reference>
<dbReference type="STRING" id="857087.Metme_2030"/>
<dbReference type="HOGENOM" id="CLU_126563_1_0_6"/>
<dbReference type="EMBL" id="CP002738">
    <property type="protein sequence ID" value="AEG00439.1"/>
    <property type="molecule type" value="Genomic_DNA"/>
</dbReference>
<dbReference type="InterPro" id="IPR011090">
    <property type="entry name" value="Integr_conj_element_PFL4709"/>
</dbReference>
<dbReference type="AlphaFoldDB" id="G0A5A9"/>
<sequence>MGLLVVCVFPTVAQEIPSAQDKPVIEVIVRDADRVIGLANLRQQGYDVKVYNLDAPKLVFTDLSQNLPANQEAAKRTLEQRMQQRGRQALQQQLIAAYQGLSVAIQYQVDRYPAVLFDRGQAVIYGVTDLQQVLDLYRQWQSGLDQ</sequence>
<proteinExistence type="predicted"/>
<protein>
    <submittedName>
        <fullName evidence="1">Integrating conjugative element protein, PFL_4709 family</fullName>
    </submittedName>
</protein>
<dbReference type="NCBIfam" id="TIGR03757">
    <property type="entry name" value="conj_TIGR03757"/>
    <property type="match status" value="1"/>
</dbReference>
<keyword evidence="2" id="KW-1185">Reference proteome</keyword>
<reference key="2">
    <citation type="submission" date="2011-05" db="EMBL/GenBank/DDBJ databases">
        <title>Complete genome sequence of the aerobic marine methanotroph Methylomonas methanica MC09.</title>
        <authorList>
            <person name="Boden R."/>
            <person name="Cunliffe M."/>
            <person name="Scanlan J."/>
            <person name="Moussard H."/>
            <person name="Kits K.D."/>
            <person name="Klotz M."/>
            <person name="Jetten M."/>
            <person name="Vuilleumier S."/>
            <person name="Han J."/>
            <person name="Peters L."/>
            <person name="Mikhailova N."/>
            <person name="Teshima H."/>
            <person name="Tapia R."/>
            <person name="Kyrpides N."/>
            <person name="Ivanova N."/>
            <person name="Pagani I."/>
            <person name="Cheng J.-F."/>
            <person name="Goodwin L."/>
            <person name="Han C."/>
            <person name="Hauser L."/>
            <person name="Land M."/>
            <person name="Lapidus A."/>
            <person name="Lucas S."/>
            <person name="Pitluck S."/>
            <person name="Woyke T."/>
            <person name="Stein L.Y."/>
            <person name="Murrell C."/>
        </authorList>
    </citation>
    <scope>NUCLEOTIDE SEQUENCE</scope>
    <source>
        <strain>MC09</strain>
    </source>
</reference>
<organism evidence="1 2">
    <name type="scientific">Methylomonas methanica (strain DSM 25384 / MC09)</name>
    <dbReference type="NCBI Taxonomy" id="857087"/>
    <lineage>
        <taxon>Bacteria</taxon>
        <taxon>Pseudomonadati</taxon>
        <taxon>Pseudomonadota</taxon>
        <taxon>Gammaproteobacteria</taxon>
        <taxon>Methylococcales</taxon>
        <taxon>Methylococcaceae</taxon>
        <taxon>Methylomonas</taxon>
    </lineage>
</organism>
<dbReference type="Proteomes" id="UP000008888">
    <property type="component" value="Chromosome"/>
</dbReference>
<accession>G0A5A9</accession>
<evidence type="ECO:0000313" key="2">
    <source>
        <dbReference type="Proteomes" id="UP000008888"/>
    </source>
</evidence>